<dbReference type="InterPro" id="IPR039422">
    <property type="entry name" value="MarR/SlyA-like"/>
</dbReference>
<dbReference type="InterPro" id="IPR036390">
    <property type="entry name" value="WH_DNA-bd_sf"/>
</dbReference>
<protein>
    <submittedName>
        <fullName evidence="5">MarR family transcriptional regulator</fullName>
    </submittedName>
</protein>
<dbReference type="Pfam" id="PF12802">
    <property type="entry name" value="MarR_2"/>
    <property type="match status" value="1"/>
</dbReference>
<keyword evidence="1" id="KW-0805">Transcription regulation</keyword>
<evidence type="ECO:0000313" key="6">
    <source>
        <dbReference type="Proteomes" id="UP000030011"/>
    </source>
</evidence>
<organism evidence="5 6">
    <name type="scientific">Knoellia subterranea KCTC 19937</name>
    <dbReference type="NCBI Taxonomy" id="1385521"/>
    <lineage>
        <taxon>Bacteria</taxon>
        <taxon>Bacillati</taxon>
        <taxon>Actinomycetota</taxon>
        <taxon>Actinomycetes</taxon>
        <taxon>Micrococcales</taxon>
        <taxon>Intrasporangiaceae</taxon>
        <taxon>Knoellia</taxon>
    </lineage>
</organism>
<dbReference type="eggNOG" id="COG1846">
    <property type="taxonomic scope" value="Bacteria"/>
</dbReference>
<dbReference type="PROSITE" id="PS01117">
    <property type="entry name" value="HTH_MARR_1"/>
    <property type="match status" value="1"/>
</dbReference>
<dbReference type="Gene3D" id="1.10.10.10">
    <property type="entry name" value="Winged helix-like DNA-binding domain superfamily/Winged helix DNA-binding domain"/>
    <property type="match status" value="1"/>
</dbReference>
<dbReference type="InterPro" id="IPR036388">
    <property type="entry name" value="WH-like_DNA-bd_sf"/>
</dbReference>
<dbReference type="PANTHER" id="PTHR33164:SF101">
    <property type="entry name" value="TRANSCRIPTIONAL REPRESSOR MPRA"/>
    <property type="match status" value="1"/>
</dbReference>
<dbReference type="Proteomes" id="UP000030011">
    <property type="component" value="Unassembled WGS sequence"/>
</dbReference>
<reference evidence="5 6" key="1">
    <citation type="submission" date="2013-08" db="EMBL/GenBank/DDBJ databases">
        <title>The genome sequence of Knoellia subterranea.</title>
        <authorList>
            <person name="Zhu W."/>
            <person name="Wang G."/>
        </authorList>
    </citation>
    <scope>NUCLEOTIDE SEQUENCE [LARGE SCALE GENOMIC DNA]</scope>
    <source>
        <strain evidence="5 6">KCTC 19937</strain>
    </source>
</reference>
<dbReference type="SMART" id="SM00347">
    <property type="entry name" value="HTH_MARR"/>
    <property type="match status" value="1"/>
</dbReference>
<evidence type="ECO:0000256" key="2">
    <source>
        <dbReference type="ARBA" id="ARBA00023125"/>
    </source>
</evidence>
<comment type="caution">
    <text evidence="5">The sequence shown here is derived from an EMBL/GenBank/DDBJ whole genome shotgun (WGS) entry which is preliminary data.</text>
</comment>
<evidence type="ECO:0000259" key="4">
    <source>
        <dbReference type="PROSITE" id="PS50995"/>
    </source>
</evidence>
<name>A0A0A0JQ38_9MICO</name>
<keyword evidence="3" id="KW-0804">Transcription</keyword>
<dbReference type="PANTHER" id="PTHR33164">
    <property type="entry name" value="TRANSCRIPTIONAL REGULATOR, MARR FAMILY"/>
    <property type="match status" value="1"/>
</dbReference>
<dbReference type="GO" id="GO:0006950">
    <property type="term" value="P:response to stress"/>
    <property type="evidence" value="ECO:0007669"/>
    <property type="project" value="TreeGrafter"/>
</dbReference>
<dbReference type="SUPFAM" id="SSF46785">
    <property type="entry name" value="Winged helix' DNA-binding domain"/>
    <property type="match status" value="1"/>
</dbReference>
<dbReference type="GO" id="GO:0003700">
    <property type="term" value="F:DNA-binding transcription factor activity"/>
    <property type="evidence" value="ECO:0007669"/>
    <property type="project" value="InterPro"/>
</dbReference>
<dbReference type="InterPro" id="IPR000835">
    <property type="entry name" value="HTH_MarR-typ"/>
</dbReference>
<sequence>MPKDLKLPFDPIARAGDLWRARWGEGSQAGPMVTATSIMRVQQVLLTEFDAIAGRHGLTFARYEALVLLAFSREGRLSMGRIGERLMVHPTSATNIVQRLAAQGFVERVANPRDRRGAFAVITDTGRAAMEATTADLERAEFGLGMLGDGEQEALFSLLRAVRVAAGDFVDDVDEPAREHPG</sequence>
<dbReference type="STRING" id="1385521.N803_02095"/>
<dbReference type="EMBL" id="AVPK01000001">
    <property type="protein sequence ID" value="KGN39288.1"/>
    <property type="molecule type" value="Genomic_DNA"/>
</dbReference>
<dbReference type="PROSITE" id="PS50995">
    <property type="entry name" value="HTH_MARR_2"/>
    <property type="match status" value="1"/>
</dbReference>
<evidence type="ECO:0000256" key="1">
    <source>
        <dbReference type="ARBA" id="ARBA00023015"/>
    </source>
</evidence>
<dbReference type="GO" id="GO:0003677">
    <property type="term" value="F:DNA binding"/>
    <property type="evidence" value="ECO:0007669"/>
    <property type="project" value="UniProtKB-KW"/>
</dbReference>
<keyword evidence="6" id="KW-1185">Reference proteome</keyword>
<gene>
    <name evidence="5" type="ORF">N803_02095</name>
</gene>
<accession>A0A0A0JQ38</accession>
<dbReference type="OrthoDB" id="3296622at2"/>
<evidence type="ECO:0000256" key="3">
    <source>
        <dbReference type="ARBA" id="ARBA00023163"/>
    </source>
</evidence>
<evidence type="ECO:0000313" key="5">
    <source>
        <dbReference type="EMBL" id="KGN39288.1"/>
    </source>
</evidence>
<dbReference type="RefSeq" id="WP_035902186.1">
    <property type="nucleotide sequence ID" value="NZ_AVPK01000001.1"/>
</dbReference>
<keyword evidence="2" id="KW-0238">DNA-binding</keyword>
<dbReference type="InterPro" id="IPR023187">
    <property type="entry name" value="Tscrpt_reg_MarR-type_CS"/>
</dbReference>
<dbReference type="AlphaFoldDB" id="A0A0A0JQ38"/>
<feature type="domain" description="HTH marR-type" evidence="4">
    <location>
        <begin position="31"/>
        <end position="164"/>
    </location>
</feature>
<proteinExistence type="predicted"/>